<keyword evidence="2" id="KW-1185">Reference proteome</keyword>
<dbReference type="Proteomes" id="UP001163336">
    <property type="component" value="Chromosome"/>
</dbReference>
<proteinExistence type="predicted"/>
<sequence>MSELSNIEELKKRKEQLLLEQEVARLERKQNLGKSANWSWKWVAPMTAVGAYAFIGGMAEGNSAAIVIGLVALTPVAMKLYFKRAS</sequence>
<reference evidence="1" key="1">
    <citation type="submission" date="2022-11" db="EMBL/GenBank/DDBJ databases">
        <title>Isolation and characterization of PLA-degrading bacterium Massilia sp. from Antarctic soil.</title>
        <authorList>
            <person name="Sato K."/>
            <person name="Gomez-Fuentes C."/>
            <person name="Ahmad S.A."/>
            <person name="Zulkharnain A."/>
        </authorList>
    </citation>
    <scope>NUCLEOTIDE SEQUENCE</scope>
    <source>
        <strain evidence="1">N-3</strain>
    </source>
</reference>
<protein>
    <submittedName>
        <fullName evidence="1">Uncharacterized protein</fullName>
    </submittedName>
</protein>
<accession>A0ABN6TE26</accession>
<evidence type="ECO:0000313" key="2">
    <source>
        <dbReference type="Proteomes" id="UP001163336"/>
    </source>
</evidence>
<dbReference type="RefSeq" id="WP_281909627.1">
    <property type="nucleotide sequence ID" value="NZ_AP026966.1"/>
</dbReference>
<gene>
    <name evidence="1" type="ORF">MasN3_39690</name>
</gene>
<organism evidence="1 2">
    <name type="scientific">Massilia varians</name>
    <dbReference type="NCBI Taxonomy" id="457921"/>
    <lineage>
        <taxon>Bacteria</taxon>
        <taxon>Pseudomonadati</taxon>
        <taxon>Pseudomonadota</taxon>
        <taxon>Betaproteobacteria</taxon>
        <taxon>Burkholderiales</taxon>
        <taxon>Oxalobacteraceae</taxon>
        <taxon>Telluria group</taxon>
        <taxon>Massilia</taxon>
    </lineage>
</organism>
<dbReference type="EMBL" id="AP026966">
    <property type="protein sequence ID" value="BDT60475.1"/>
    <property type="molecule type" value="Genomic_DNA"/>
</dbReference>
<name>A0ABN6TE26_9BURK</name>
<evidence type="ECO:0000313" key="1">
    <source>
        <dbReference type="EMBL" id="BDT60475.1"/>
    </source>
</evidence>